<keyword evidence="5" id="KW-0378">Hydrolase</keyword>
<evidence type="ECO:0000256" key="8">
    <source>
        <dbReference type="ARBA" id="ARBA00023316"/>
    </source>
</evidence>
<dbReference type="GO" id="GO:0018104">
    <property type="term" value="P:peptidoglycan-protein cross-linking"/>
    <property type="evidence" value="ECO:0007669"/>
    <property type="project" value="TreeGrafter"/>
</dbReference>
<feature type="signal peptide" evidence="11">
    <location>
        <begin position="1"/>
        <end position="23"/>
    </location>
</feature>
<feature type="chain" id="PRO_5004555787" evidence="11">
    <location>
        <begin position="24"/>
        <end position="284"/>
    </location>
</feature>
<feature type="active site" description="Proton donor/acceptor" evidence="9">
    <location>
        <position position="168"/>
    </location>
</feature>
<keyword evidence="3" id="KW-0328">Glycosyltransferase</keyword>
<keyword evidence="4" id="KW-0808">Transferase</keyword>
<comment type="caution">
    <text evidence="13">The sequence shown here is derived from an EMBL/GenBank/DDBJ whole genome shotgun (WGS) entry which is preliminary data.</text>
</comment>
<evidence type="ECO:0000256" key="10">
    <source>
        <dbReference type="SAM" id="MobiDB-lite"/>
    </source>
</evidence>
<dbReference type="InterPro" id="IPR050979">
    <property type="entry name" value="LD-transpeptidase"/>
</dbReference>
<evidence type="ECO:0000256" key="3">
    <source>
        <dbReference type="ARBA" id="ARBA00022676"/>
    </source>
</evidence>
<dbReference type="PROSITE" id="PS52029">
    <property type="entry name" value="LD_TPASE"/>
    <property type="match status" value="1"/>
</dbReference>
<evidence type="ECO:0000256" key="4">
    <source>
        <dbReference type="ARBA" id="ARBA00022679"/>
    </source>
</evidence>
<reference evidence="13 14" key="1">
    <citation type="journal article" date="2013" name="Stand. Genomic Sci.">
        <title>Genome sequence of the reddish-pigmented Rubellimicrobium thermophilum type strain (DSM 16684(T)), a member of the Roseobacter clade.</title>
        <authorList>
            <person name="Fiebig A."/>
            <person name="Riedel T."/>
            <person name="Gronow S."/>
            <person name="Petersen J."/>
            <person name="Klenk H.P."/>
            <person name="Goker M."/>
        </authorList>
    </citation>
    <scope>NUCLEOTIDE SEQUENCE [LARGE SCALE GENOMIC DNA]</scope>
    <source>
        <strain evidence="13 14">DSM 16684</strain>
    </source>
</reference>
<dbReference type="PATRIC" id="fig|1123069.3.peg.80"/>
<comment type="pathway">
    <text evidence="1 9">Cell wall biogenesis; peptidoglycan biosynthesis.</text>
</comment>
<evidence type="ECO:0000256" key="7">
    <source>
        <dbReference type="ARBA" id="ARBA00022984"/>
    </source>
</evidence>
<dbReference type="CDD" id="cd16913">
    <property type="entry name" value="YkuD_like"/>
    <property type="match status" value="1"/>
</dbReference>
<dbReference type="Gene3D" id="2.40.440.10">
    <property type="entry name" value="L,D-transpeptidase catalytic domain-like"/>
    <property type="match status" value="1"/>
</dbReference>
<dbReference type="PANTHER" id="PTHR30582">
    <property type="entry name" value="L,D-TRANSPEPTIDASE"/>
    <property type="match status" value="1"/>
</dbReference>
<dbReference type="InterPro" id="IPR038063">
    <property type="entry name" value="Transpep_catalytic_dom"/>
</dbReference>
<evidence type="ECO:0000256" key="5">
    <source>
        <dbReference type="ARBA" id="ARBA00022801"/>
    </source>
</evidence>
<dbReference type="GO" id="GO:0008360">
    <property type="term" value="P:regulation of cell shape"/>
    <property type="evidence" value="ECO:0007669"/>
    <property type="project" value="UniProtKB-UniRule"/>
</dbReference>
<dbReference type="InterPro" id="IPR005490">
    <property type="entry name" value="LD_TPept_cat_dom"/>
</dbReference>
<evidence type="ECO:0000313" key="14">
    <source>
        <dbReference type="Proteomes" id="UP000015346"/>
    </source>
</evidence>
<evidence type="ECO:0000256" key="2">
    <source>
        <dbReference type="ARBA" id="ARBA00005992"/>
    </source>
</evidence>
<sequence>MRRRSLLMGLGLLSLTGPRLLHAQEAETLELLVGTGDPGLSPAGSVPEDPLADSHALPRIVPAPPGSLPGEIHVYPDDFVLYWTISDGLALRYDVGIGRAGLYEAGEFTVGAKKEWPSWTPTPEMIAREPERYARWADGMPGGPDNPLGARALYLFTPERGDTMLRIHGTNAPETIGTAVSNGCVRLVNEDIIDLYERVPLHARVVLHPKGVSSDPGSGEETGDAMAASAPFPPAEVLPFPAQSALPPRAVPGACGTGALGVRDGRPLLIGRAETAPHDPRGMR</sequence>
<evidence type="ECO:0000256" key="1">
    <source>
        <dbReference type="ARBA" id="ARBA00004752"/>
    </source>
</evidence>
<dbReference type="GO" id="GO:0071972">
    <property type="term" value="F:peptidoglycan L,D-transpeptidase activity"/>
    <property type="evidence" value="ECO:0007669"/>
    <property type="project" value="TreeGrafter"/>
</dbReference>
<dbReference type="Pfam" id="PF03734">
    <property type="entry name" value="YkuD"/>
    <property type="match status" value="1"/>
</dbReference>
<dbReference type="EMBL" id="AOLV01000001">
    <property type="protein sequence ID" value="EPX87872.1"/>
    <property type="molecule type" value="Genomic_DNA"/>
</dbReference>
<organism evidence="13 14">
    <name type="scientific">Rubellimicrobium thermophilum DSM 16684</name>
    <dbReference type="NCBI Taxonomy" id="1123069"/>
    <lineage>
        <taxon>Bacteria</taxon>
        <taxon>Pseudomonadati</taxon>
        <taxon>Pseudomonadota</taxon>
        <taxon>Alphaproteobacteria</taxon>
        <taxon>Rhodobacterales</taxon>
        <taxon>Roseobacteraceae</taxon>
        <taxon>Rubellimicrobium</taxon>
    </lineage>
</organism>
<name>S9R7J1_9RHOB</name>
<keyword evidence="7 9" id="KW-0573">Peptidoglycan synthesis</keyword>
<evidence type="ECO:0000256" key="11">
    <source>
        <dbReference type="SAM" id="SignalP"/>
    </source>
</evidence>
<feature type="active site" description="Nucleophile" evidence="9">
    <location>
        <position position="184"/>
    </location>
</feature>
<gene>
    <name evidence="13" type="ORF">ruthe_00077</name>
</gene>
<protein>
    <submittedName>
        <fullName evidence="13">Uncharacterized protein putative in bacteria</fullName>
    </submittedName>
</protein>
<feature type="domain" description="L,D-TPase catalytic" evidence="12">
    <location>
        <begin position="70"/>
        <end position="208"/>
    </location>
</feature>
<dbReference type="STRING" id="1123069.ruthe_00077"/>
<dbReference type="OrthoDB" id="9795305at2"/>
<accession>S9R7J1</accession>
<dbReference type="Proteomes" id="UP000015346">
    <property type="component" value="Unassembled WGS sequence"/>
</dbReference>
<keyword evidence="11" id="KW-0732">Signal</keyword>
<feature type="region of interest" description="Disordered" evidence="10">
    <location>
        <begin position="210"/>
        <end position="232"/>
    </location>
</feature>
<comment type="similarity">
    <text evidence="2">Belongs to the YkuD family.</text>
</comment>
<dbReference type="HOGENOM" id="CLU_979645_0_0_5"/>
<evidence type="ECO:0000259" key="12">
    <source>
        <dbReference type="PROSITE" id="PS52029"/>
    </source>
</evidence>
<keyword evidence="8 9" id="KW-0961">Cell wall biogenesis/degradation</keyword>
<keyword evidence="14" id="KW-1185">Reference proteome</keyword>
<keyword evidence="6 9" id="KW-0133">Cell shape</keyword>
<proteinExistence type="inferred from homology"/>
<dbReference type="PANTHER" id="PTHR30582:SF24">
    <property type="entry name" value="L,D-TRANSPEPTIDASE ERFK_SRFK-RELATED"/>
    <property type="match status" value="1"/>
</dbReference>
<dbReference type="GO" id="GO:0071555">
    <property type="term" value="P:cell wall organization"/>
    <property type="evidence" value="ECO:0007669"/>
    <property type="project" value="UniProtKB-UniRule"/>
</dbReference>
<dbReference type="UniPathway" id="UPA00219"/>
<dbReference type="GO" id="GO:0016757">
    <property type="term" value="F:glycosyltransferase activity"/>
    <property type="evidence" value="ECO:0007669"/>
    <property type="project" value="UniProtKB-KW"/>
</dbReference>
<dbReference type="AlphaFoldDB" id="S9R7J1"/>
<evidence type="ECO:0000256" key="9">
    <source>
        <dbReference type="PROSITE-ProRule" id="PRU01373"/>
    </source>
</evidence>
<evidence type="ECO:0000313" key="13">
    <source>
        <dbReference type="EMBL" id="EPX87872.1"/>
    </source>
</evidence>
<evidence type="ECO:0000256" key="6">
    <source>
        <dbReference type="ARBA" id="ARBA00022960"/>
    </source>
</evidence>
<dbReference type="GO" id="GO:0005576">
    <property type="term" value="C:extracellular region"/>
    <property type="evidence" value="ECO:0007669"/>
    <property type="project" value="TreeGrafter"/>
</dbReference>
<dbReference type="SUPFAM" id="SSF141523">
    <property type="entry name" value="L,D-transpeptidase catalytic domain-like"/>
    <property type="match status" value="1"/>
</dbReference>